<protein>
    <submittedName>
        <fullName evidence="1">Ankyrin repeat protein</fullName>
    </submittedName>
</protein>
<dbReference type="AlphaFoldDB" id="A0A1B7XW38"/>
<sequence>MDDKSSGRTPSTRTFASSQLFFIPPPLQQIHKPQEYRKKIQRVELLNLTGTSIRSQVFYLLLQPSSYGVNYRRCLAKQQAVARIPIMDPFSVSSGVAGLISLGITVCKGLNIYCQDYRSRDVDILLLGQHAERLEAFLQLIKSRTDGAVVANHSLSNSFQECFTACDVCLQDFKTLNAKYSQPSAVQGLRERGKTVIRQLQYPFQKDKFDNLKSQMEDFRSAFLSLLLLMNHDLAKELQENTRADAAQLAMTICAQTQKTQDRIAANIPDMEVVVERSLAKLDHSLQERLFNLENAIALSLQSSKPSLPPGQPADDMGCYRLLQEPQSIHQEPGEYASIFKDSRNKHRLPADPHSLLRDRQEKEFLTVVALPNESSVSPLPPSLLCSCWVSLRQSRSRIPANRQPQHDKQCALFFLNKNTRAFGGNFKLLGCLFKWKMTLQYSSFLMRSLSIQPNLTVRAVVDYDAGAHGVINRLRRRANLIKKRGWEDLHWTLSRGLIEIHEMFKSGRAWPTDVDKYGRNIIHLEIQTILTFYLVPVHMQLQFGYTQLTRAAFDYGLLFQALIQKSENDVRRLLLSSTDLIFERGHDNQTPLHVAILWPRGLRLLFELAGLACDSIIDARDSAGHSAICCAIDLQQVESVRILLDHDAPLDLEHTGNFSHPAVLYLSPPRKVFEVLSNELSCRRRQLLSIALKNLPDTCISKLGLRSVSMIQTNATEVIDHLKLQHVDIPQICHGARPGTIYHSPKMSVTLAESLFRAGFTEVDFLIEGYSPLMTIEPSAYFVINGCSPASNFIKGFLSPNRPEVFPPRMWEAQAIPPGLPFVLASFQECVTGQDYEKCVYDAVRVCTFAKLGMHHTCCSYRHFRGEIPRDKFHGTERCGLRVMEPAEVAEIQEEDRHTAELLEMLMAEFEARLQSHPEPLDHFVSDYWWRRMSQVEAEREQIGDDDIQAMRDIGVFDFKIDTDIFMIVCGGVADCRSVWHKPHASLSLSGELNGVTMVAITLPLLASLAASPSRLGIVCARFKEPLEPWAGVASSTYLYAKGGVPQTNDSVPHAAFRAYVPLRNIGREGHTHLYHIVSRYDELDDVTIFTQADPFDLLAPAVKTAEDMARRAAAEVGADDVSPLNPGLFHDVADWGRIDWNSSAQRLWITPGQGRTLQRAPYTPGEFWTKVLGGRHPAAIRAMHGGIFAVRRETIRGLPRAVYETALAEFEKANSTNPEVGFFMERMWAPMFSRKYWLTSVQIP</sequence>
<dbReference type="SUPFAM" id="SSF48403">
    <property type="entry name" value="Ankyrin repeat"/>
    <property type="match status" value="1"/>
</dbReference>
<dbReference type="EMBL" id="LTAN01000009">
    <property type="protein sequence ID" value="OBR03954.1"/>
    <property type="molecule type" value="Genomic_DNA"/>
</dbReference>
<reference evidence="2" key="1">
    <citation type="journal article" date="2017" name="BMC Genomics">
        <title>Gapless genome assembly of Colletotrichum higginsianum reveals chromosome structure and association of transposable elements with secondary metabolite gene clusters.</title>
        <authorList>
            <person name="Dallery J.-F."/>
            <person name="Lapalu N."/>
            <person name="Zampounis A."/>
            <person name="Pigne S."/>
            <person name="Luyten I."/>
            <person name="Amselem J."/>
            <person name="Wittenberg A.H.J."/>
            <person name="Zhou S."/>
            <person name="de Queiroz M.V."/>
            <person name="Robin G.P."/>
            <person name="Auger A."/>
            <person name="Hainaut M."/>
            <person name="Henrissat B."/>
            <person name="Kim K.-T."/>
            <person name="Lee Y.-H."/>
            <person name="Lespinet O."/>
            <person name="Schwartz D.C."/>
            <person name="Thon M.R."/>
            <person name="O'Connell R.J."/>
        </authorList>
    </citation>
    <scope>NUCLEOTIDE SEQUENCE [LARGE SCALE GENOMIC DNA]</scope>
    <source>
        <strain evidence="2">IMI 349063</strain>
    </source>
</reference>
<evidence type="ECO:0000313" key="1">
    <source>
        <dbReference type="EMBL" id="OBR03954.1"/>
    </source>
</evidence>
<dbReference type="Proteomes" id="UP000092177">
    <property type="component" value="Chromosome 9"/>
</dbReference>
<dbReference type="InterPro" id="IPR021838">
    <property type="entry name" value="DUF3431"/>
</dbReference>
<organism evidence="1 2">
    <name type="scientific">Colletotrichum higginsianum (strain IMI 349063)</name>
    <name type="common">Crucifer anthracnose fungus</name>
    <dbReference type="NCBI Taxonomy" id="759273"/>
    <lineage>
        <taxon>Eukaryota</taxon>
        <taxon>Fungi</taxon>
        <taxon>Dikarya</taxon>
        <taxon>Ascomycota</taxon>
        <taxon>Pezizomycotina</taxon>
        <taxon>Sordariomycetes</taxon>
        <taxon>Hypocreomycetidae</taxon>
        <taxon>Glomerellales</taxon>
        <taxon>Glomerellaceae</taxon>
        <taxon>Colletotrichum</taxon>
        <taxon>Colletotrichum destructivum species complex</taxon>
    </lineage>
</organism>
<dbReference type="PANTHER" id="PTHR37490:SF1">
    <property type="entry name" value="GLYCOSYLTRANSFERASE 2-LIKE DOMAIN-CONTAINING PROTEIN"/>
    <property type="match status" value="1"/>
</dbReference>
<dbReference type="RefSeq" id="XP_018152472.1">
    <property type="nucleotide sequence ID" value="XM_018308055.1"/>
</dbReference>
<dbReference type="VEuPathDB" id="FungiDB:CH63R_13081"/>
<dbReference type="KEGG" id="chig:CH63R_13081"/>
<accession>A0A1B7XW38</accession>
<keyword evidence="2" id="KW-1185">Reference proteome</keyword>
<dbReference type="OrthoDB" id="28755at2759"/>
<dbReference type="InterPro" id="IPR036770">
    <property type="entry name" value="Ankyrin_rpt-contain_sf"/>
</dbReference>
<comment type="caution">
    <text evidence="1">The sequence shown here is derived from an EMBL/GenBank/DDBJ whole genome shotgun (WGS) entry which is preliminary data.</text>
</comment>
<gene>
    <name evidence="1" type="ORF">CH63R_13081</name>
</gene>
<name>A0A1B7XW38_COLHI</name>
<dbReference type="PANTHER" id="PTHR37490">
    <property type="entry name" value="EXPRESSED PROTEIN"/>
    <property type="match status" value="1"/>
</dbReference>
<proteinExistence type="predicted"/>
<dbReference type="Pfam" id="PF11913">
    <property type="entry name" value="DUF3431"/>
    <property type="match status" value="1"/>
</dbReference>
<evidence type="ECO:0000313" key="2">
    <source>
        <dbReference type="Proteomes" id="UP000092177"/>
    </source>
</evidence>
<dbReference type="GeneID" id="28872162"/>
<dbReference type="Gene3D" id="1.25.40.20">
    <property type="entry name" value="Ankyrin repeat-containing domain"/>
    <property type="match status" value="1"/>
</dbReference>